<dbReference type="EMBL" id="CP072755">
    <property type="protein sequence ID" value="QUC19332.1"/>
    <property type="molecule type" value="Genomic_DNA"/>
</dbReference>
<accession>A0A8E5HPY0</accession>
<protein>
    <recommendedName>
        <fullName evidence="2">TauD/TfdA-like domain-containing protein</fullName>
    </recommendedName>
</protein>
<dbReference type="KEGG" id="uvi:66064351"/>
<dbReference type="Pfam" id="PF02668">
    <property type="entry name" value="TauD"/>
    <property type="match status" value="1"/>
</dbReference>
<evidence type="ECO:0000313" key="4">
    <source>
        <dbReference type="Proteomes" id="UP000027002"/>
    </source>
</evidence>
<sequence length="358" mass="38065">MCTPMRSPMRSLAPLRLRLRPAGTPRPLRGLATVCSPSPAATAAAVAPALSSPSSSSSFALPTLCAPDPAAARDPRHVASVAAHLAASGILRVRLGFADPASAYLAGLIGSLNARHGHRLPISHSASRGWFWDVRPAGAGSSAGAPGPALQTPRHRARSETMGDFPWHTDCSYESPTPRYVALHVLQHDRRGGGTFSVMSVARLAARLSPRARAALAADDAFRIAIPAEFVKDPARTSIVGRVLACRAGRPVMRYRADIFSPLGDEAARALDELDAKLRDPQVHARATLHLSPAELPSGSVIFVDNWRWLHARNHVADPERHLRRVRWDALPFEGDAGLEGFDGVDAVGSVGGAERGL</sequence>
<evidence type="ECO:0000313" key="3">
    <source>
        <dbReference type="EMBL" id="QUC19332.1"/>
    </source>
</evidence>
<dbReference type="GO" id="GO:0016491">
    <property type="term" value="F:oxidoreductase activity"/>
    <property type="evidence" value="ECO:0007669"/>
    <property type="project" value="UniProtKB-KW"/>
</dbReference>
<feature type="domain" description="TauD/TfdA-like" evidence="2">
    <location>
        <begin position="159"/>
        <end position="326"/>
    </location>
</feature>
<proteinExistence type="predicted"/>
<organism evidence="3 4">
    <name type="scientific">Ustilaginoidea virens</name>
    <name type="common">Rice false smut fungus</name>
    <name type="synonym">Villosiclava virens</name>
    <dbReference type="NCBI Taxonomy" id="1159556"/>
    <lineage>
        <taxon>Eukaryota</taxon>
        <taxon>Fungi</taxon>
        <taxon>Dikarya</taxon>
        <taxon>Ascomycota</taxon>
        <taxon>Pezizomycotina</taxon>
        <taxon>Sordariomycetes</taxon>
        <taxon>Hypocreomycetidae</taxon>
        <taxon>Hypocreales</taxon>
        <taxon>Clavicipitaceae</taxon>
        <taxon>Ustilaginoidea</taxon>
    </lineage>
</organism>
<evidence type="ECO:0000259" key="2">
    <source>
        <dbReference type="Pfam" id="PF02668"/>
    </source>
</evidence>
<gene>
    <name evidence="3" type="ORF">UV8b_03573</name>
</gene>
<dbReference type="SUPFAM" id="SSF51197">
    <property type="entry name" value="Clavaminate synthase-like"/>
    <property type="match status" value="1"/>
</dbReference>
<dbReference type="OrthoDB" id="2960375at2759"/>
<keyword evidence="4" id="KW-1185">Reference proteome</keyword>
<keyword evidence="1" id="KW-0560">Oxidoreductase</keyword>
<dbReference type="AlphaFoldDB" id="A0A8E5HPY0"/>
<reference evidence="3" key="1">
    <citation type="submission" date="2020-03" db="EMBL/GenBank/DDBJ databases">
        <title>A mixture of massive structural variations and highly conserved coding sequences in Ustilaginoidea virens genome.</title>
        <authorList>
            <person name="Zhang K."/>
            <person name="Zhao Z."/>
            <person name="Zhang Z."/>
            <person name="Li Y."/>
            <person name="Hsiang T."/>
            <person name="Sun W."/>
        </authorList>
    </citation>
    <scope>NUCLEOTIDE SEQUENCE</scope>
    <source>
        <strain evidence="3">UV-8b</strain>
    </source>
</reference>
<dbReference type="Proteomes" id="UP000027002">
    <property type="component" value="Chromosome 3"/>
</dbReference>
<dbReference type="RefSeq" id="XP_042997005.1">
    <property type="nucleotide sequence ID" value="XM_043141071.1"/>
</dbReference>
<evidence type="ECO:0000256" key="1">
    <source>
        <dbReference type="ARBA" id="ARBA00023002"/>
    </source>
</evidence>
<dbReference type="GeneID" id="66064351"/>
<name>A0A8E5HPY0_USTVR</name>
<dbReference type="InterPro" id="IPR003819">
    <property type="entry name" value="TauD/TfdA-like"/>
</dbReference>
<dbReference type="Gene3D" id="3.60.130.10">
    <property type="entry name" value="Clavaminate synthase-like"/>
    <property type="match status" value="1"/>
</dbReference>
<dbReference type="InterPro" id="IPR042098">
    <property type="entry name" value="TauD-like_sf"/>
</dbReference>